<protein>
    <submittedName>
        <fullName evidence="1">Uncharacterized protein</fullName>
    </submittedName>
</protein>
<reference evidence="1 2" key="1">
    <citation type="journal article" date="2011" name="Science">
        <title>The ecoresponsive genome of Daphnia pulex.</title>
        <authorList>
            <person name="Colbourne J.K."/>
            <person name="Pfrender M.E."/>
            <person name="Gilbert D."/>
            <person name="Thomas W.K."/>
            <person name="Tucker A."/>
            <person name="Oakley T.H."/>
            <person name="Tokishita S."/>
            <person name="Aerts A."/>
            <person name="Arnold G.J."/>
            <person name="Basu M.K."/>
            <person name="Bauer D.J."/>
            <person name="Caceres C.E."/>
            <person name="Carmel L."/>
            <person name="Casola C."/>
            <person name="Choi J.H."/>
            <person name="Detter J.C."/>
            <person name="Dong Q."/>
            <person name="Dusheyko S."/>
            <person name="Eads B.D."/>
            <person name="Frohlich T."/>
            <person name="Geiler-Samerotte K.A."/>
            <person name="Gerlach D."/>
            <person name="Hatcher P."/>
            <person name="Jogdeo S."/>
            <person name="Krijgsveld J."/>
            <person name="Kriventseva E.V."/>
            <person name="Kultz D."/>
            <person name="Laforsch C."/>
            <person name="Lindquist E."/>
            <person name="Lopez J."/>
            <person name="Manak J.R."/>
            <person name="Muller J."/>
            <person name="Pangilinan J."/>
            <person name="Patwardhan R.P."/>
            <person name="Pitluck S."/>
            <person name="Pritham E.J."/>
            <person name="Rechtsteiner A."/>
            <person name="Rho M."/>
            <person name="Rogozin I.B."/>
            <person name="Sakarya O."/>
            <person name="Salamov A."/>
            <person name="Schaack S."/>
            <person name="Shapiro H."/>
            <person name="Shiga Y."/>
            <person name="Skalitzky C."/>
            <person name="Smith Z."/>
            <person name="Souvorov A."/>
            <person name="Sung W."/>
            <person name="Tang Z."/>
            <person name="Tsuchiya D."/>
            <person name="Tu H."/>
            <person name="Vos H."/>
            <person name="Wang M."/>
            <person name="Wolf Y.I."/>
            <person name="Yamagata H."/>
            <person name="Yamada T."/>
            <person name="Ye Y."/>
            <person name="Shaw J.R."/>
            <person name="Andrews J."/>
            <person name="Crease T.J."/>
            <person name="Tang H."/>
            <person name="Lucas S.M."/>
            <person name="Robertson H.M."/>
            <person name="Bork P."/>
            <person name="Koonin E.V."/>
            <person name="Zdobnov E.M."/>
            <person name="Grigoriev I.V."/>
            <person name="Lynch M."/>
            <person name="Boore J.L."/>
        </authorList>
    </citation>
    <scope>NUCLEOTIDE SEQUENCE [LARGE SCALE GENOMIC DNA]</scope>
</reference>
<dbReference type="KEGG" id="dpx:DAPPUDRAFT_263798"/>
<keyword evidence="2" id="KW-1185">Reference proteome</keyword>
<gene>
    <name evidence="1" type="ORF">DAPPUDRAFT_263798</name>
</gene>
<accession>E9HQF2</accession>
<proteinExistence type="predicted"/>
<evidence type="ECO:0000313" key="2">
    <source>
        <dbReference type="Proteomes" id="UP000000305"/>
    </source>
</evidence>
<sequence>MHNYSGSITQLGGTRNRTRVFLMRSEDDDRCSLSAHLDITTTRDVVGLSGAPAKQRTGIALGWYSSSEQDVREPPMPPDIPGWLLVGFFWGCSRTQLGVDAELDDDRTDHLLSNRAVQLNKATRDSETNMMIQKWQRSNAPGPGNHRRNDCPNDKPFVGASSSIGFFKLFSYSVPKREAIRIIQSSRFVQNVRRGEMKLQHQSPGGSNGKKTMKFMNLRGCIASSPPALQI</sequence>
<dbReference type="Proteomes" id="UP000000305">
    <property type="component" value="Unassembled WGS sequence"/>
</dbReference>
<dbReference type="HOGENOM" id="CLU_1200887_0_0_1"/>
<organism evidence="1 2">
    <name type="scientific">Daphnia pulex</name>
    <name type="common">Water flea</name>
    <dbReference type="NCBI Taxonomy" id="6669"/>
    <lineage>
        <taxon>Eukaryota</taxon>
        <taxon>Metazoa</taxon>
        <taxon>Ecdysozoa</taxon>
        <taxon>Arthropoda</taxon>
        <taxon>Crustacea</taxon>
        <taxon>Branchiopoda</taxon>
        <taxon>Diplostraca</taxon>
        <taxon>Cladocera</taxon>
        <taxon>Anomopoda</taxon>
        <taxon>Daphniidae</taxon>
        <taxon>Daphnia</taxon>
    </lineage>
</organism>
<name>E9HQF2_DAPPU</name>
<dbReference type="InParanoid" id="E9HQF2"/>
<evidence type="ECO:0000313" key="1">
    <source>
        <dbReference type="EMBL" id="EFX66026.1"/>
    </source>
</evidence>
<dbReference type="AlphaFoldDB" id="E9HQF2"/>
<dbReference type="EMBL" id="GL732719">
    <property type="protein sequence ID" value="EFX66026.1"/>
    <property type="molecule type" value="Genomic_DNA"/>
</dbReference>